<keyword evidence="2" id="KW-0067">ATP-binding</keyword>
<dbReference type="eggNOG" id="KOG1256">
    <property type="taxonomic scope" value="Eukaryota"/>
</dbReference>
<reference evidence="4" key="2">
    <citation type="journal article" date="2007" name="Science">
        <title>Draft genome sequence of the sexually transmitted pathogen Trichomonas vaginalis.</title>
        <authorList>
            <person name="Carlton J.M."/>
            <person name="Hirt R.P."/>
            <person name="Silva J.C."/>
            <person name="Delcher A.L."/>
            <person name="Schatz M."/>
            <person name="Zhao Q."/>
            <person name="Wortman J.R."/>
            <person name="Bidwell S.L."/>
            <person name="Alsmark U.C.M."/>
            <person name="Besteiro S."/>
            <person name="Sicheritz-Ponten T."/>
            <person name="Noel C.J."/>
            <person name="Dacks J.B."/>
            <person name="Foster P.G."/>
            <person name="Simillion C."/>
            <person name="Van de Peer Y."/>
            <person name="Miranda-Saavedra D."/>
            <person name="Barton G.J."/>
            <person name="Westrop G.D."/>
            <person name="Mueller S."/>
            <person name="Dessi D."/>
            <person name="Fiori P.L."/>
            <person name="Ren Q."/>
            <person name="Paulsen I."/>
            <person name="Zhang H."/>
            <person name="Bastida-Corcuera F.D."/>
            <person name="Simoes-Barbosa A."/>
            <person name="Brown M.T."/>
            <person name="Hayes R.D."/>
            <person name="Mukherjee M."/>
            <person name="Okumura C.Y."/>
            <person name="Schneider R."/>
            <person name="Smith A.J."/>
            <person name="Vanacova S."/>
            <person name="Villalvazo M."/>
            <person name="Haas B.J."/>
            <person name="Pertea M."/>
            <person name="Feldblyum T.V."/>
            <person name="Utterback T.R."/>
            <person name="Shu C.L."/>
            <person name="Osoegawa K."/>
            <person name="de Jong P.J."/>
            <person name="Hrdy I."/>
            <person name="Horvathova L."/>
            <person name="Zubacova Z."/>
            <person name="Dolezal P."/>
            <person name="Malik S.B."/>
            <person name="Logsdon J.M. Jr."/>
            <person name="Henze K."/>
            <person name="Gupta A."/>
            <person name="Wang C.C."/>
            <person name="Dunne R.L."/>
            <person name="Upcroft J.A."/>
            <person name="Upcroft P."/>
            <person name="White O."/>
            <person name="Salzberg S.L."/>
            <person name="Tang P."/>
            <person name="Chiu C.-H."/>
            <person name="Lee Y.-S."/>
            <person name="Embley T.M."/>
            <person name="Coombs G.H."/>
            <person name="Mottram J.C."/>
            <person name="Tachezy J."/>
            <person name="Fraser-Liggett C.M."/>
            <person name="Johnson P.J."/>
        </authorList>
    </citation>
    <scope>NUCLEOTIDE SEQUENCE [LARGE SCALE GENOMIC DNA]</scope>
    <source>
        <strain evidence="4">G3</strain>
    </source>
</reference>
<protein>
    <submittedName>
        <fullName evidence="4">AMP-binding enzyme family protein</fullName>
    </submittedName>
</protein>
<dbReference type="InterPro" id="IPR000873">
    <property type="entry name" value="AMP-dep_synth/lig_dom"/>
</dbReference>
<dbReference type="RefSeq" id="XP_001583174.1">
    <property type="nucleotide sequence ID" value="XM_001583124.1"/>
</dbReference>
<organism evidence="4 5">
    <name type="scientific">Trichomonas vaginalis (strain ATCC PRA-98 / G3)</name>
    <dbReference type="NCBI Taxonomy" id="412133"/>
    <lineage>
        <taxon>Eukaryota</taxon>
        <taxon>Metamonada</taxon>
        <taxon>Parabasalia</taxon>
        <taxon>Trichomonadida</taxon>
        <taxon>Trichomonadidae</taxon>
        <taxon>Trichomonas</taxon>
    </lineage>
</organism>
<sequence length="526" mass="58682">MRVFKPPNIYGITGNEKEDCCTTLHYRNVQCLTDNEGQICGTFPQFPQTFTLRELFNNIVDMYHDRPLIGTKPTDDREDYEWMTYGDFDSLVKKLSASLIQRNFNETTITGVFIENSEWFAVVQWALAYIGSIFFPIDVDFPLPITYSIIETYKCSVVFCTAYTFQKLFDLLLQEQPDTLKEIIVACDEQEFSQLQSDFQSELNSIGSIPIIPIYTLFMSKVKDLSNLPAQYANSTCVYNVTSGRGGRITACILTHSNLIAAAAGLASCGYDFSTAIYYSSISMVKPVERAVELAIMASGGCIGFSHSPAVEALSQIRPTLAAFTPQTLNDVAESLILSAHKSNAFKRFFLDFGFSIIAQCLESGSEVPWSLRELIVRPFQEKAGGRLRTVISTGDYLEPSTLHLVRVMLSVPVIQIYGCAETAGVISVSSLTDSDCMSIGAPTLCCEVKLKDFNDANYIVSRMDPGQIFVRGPNVFAGYFRNSSLTAERLKDGWFATGDLGKMRTNGTLEIVEPIADWRRRKQRK</sequence>
<dbReference type="InParanoid" id="A2DBI5"/>
<evidence type="ECO:0000313" key="4">
    <source>
        <dbReference type="EMBL" id="EAY22188.1"/>
    </source>
</evidence>
<dbReference type="GO" id="GO:0005524">
    <property type="term" value="F:ATP binding"/>
    <property type="evidence" value="ECO:0007669"/>
    <property type="project" value="UniProtKB-KW"/>
</dbReference>
<dbReference type="AlphaFoldDB" id="A2DBI5"/>
<dbReference type="OrthoDB" id="1700726at2759"/>
<reference evidence="4" key="1">
    <citation type="submission" date="2006-10" db="EMBL/GenBank/DDBJ databases">
        <authorList>
            <person name="Amadeo P."/>
            <person name="Zhao Q."/>
            <person name="Wortman J."/>
            <person name="Fraser-Liggett C."/>
            <person name="Carlton J."/>
        </authorList>
    </citation>
    <scope>NUCLEOTIDE SEQUENCE</scope>
    <source>
        <strain evidence="4">G3</strain>
    </source>
</reference>
<dbReference type="EMBL" id="DS113185">
    <property type="protein sequence ID" value="EAY22188.1"/>
    <property type="molecule type" value="Genomic_DNA"/>
</dbReference>
<dbReference type="PANTHER" id="PTHR43272">
    <property type="entry name" value="LONG-CHAIN-FATTY-ACID--COA LIGASE"/>
    <property type="match status" value="1"/>
</dbReference>
<evidence type="ECO:0000256" key="2">
    <source>
        <dbReference type="ARBA" id="ARBA00022840"/>
    </source>
</evidence>
<dbReference type="SMR" id="A2DBI5"/>
<evidence type="ECO:0000256" key="1">
    <source>
        <dbReference type="ARBA" id="ARBA00022741"/>
    </source>
</evidence>
<dbReference type="VEuPathDB" id="TrichDB:TVAG_093620"/>
<dbReference type="PANTHER" id="PTHR43272:SF33">
    <property type="entry name" value="AMP-BINDING DOMAIN-CONTAINING PROTEIN-RELATED"/>
    <property type="match status" value="1"/>
</dbReference>
<dbReference type="SUPFAM" id="SSF56801">
    <property type="entry name" value="Acetyl-CoA synthetase-like"/>
    <property type="match status" value="1"/>
</dbReference>
<keyword evidence="1" id="KW-0547">Nucleotide-binding</keyword>
<dbReference type="Gene3D" id="3.40.50.12780">
    <property type="entry name" value="N-terminal domain of ligase-like"/>
    <property type="match status" value="1"/>
</dbReference>
<evidence type="ECO:0000259" key="3">
    <source>
        <dbReference type="Pfam" id="PF00501"/>
    </source>
</evidence>
<dbReference type="InterPro" id="IPR042099">
    <property type="entry name" value="ANL_N_sf"/>
</dbReference>
<proteinExistence type="predicted"/>
<dbReference type="KEGG" id="tva:5467742"/>
<dbReference type="Pfam" id="PF00501">
    <property type="entry name" value="AMP-binding"/>
    <property type="match status" value="1"/>
</dbReference>
<feature type="domain" description="AMP-dependent synthetase/ligase" evidence="3">
    <location>
        <begin position="75"/>
        <end position="481"/>
    </location>
</feature>
<gene>
    <name evidence="4" type="ORF">TVAG_093620</name>
</gene>
<dbReference type="VEuPathDB" id="TrichDB:TVAGG3_0382170"/>
<evidence type="ECO:0000313" key="5">
    <source>
        <dbReference type="Proteomes" id="UP000001542"/>
    </source>
</evidence>
<name>A2DBI5_TRIV3</name>
<dbReference type="Proteomes" id="UP000001542">
    <property type="component" value="Unassembled WGS sequence"/>
</dbReference>
<dbReference type="STRING" id="5722.A2DBI5"/>
<accession>A2DBI5</accession>
<keyword evidence="5" id="KW-1185">Reference proteome</keyword>